<evidence type="ECO:0000256" key="2">
    <source>
        <dbReference type="ARBA" id="ARBA00008834"/>
    </source>
</evidence>
<dbReference type="GO" id="GO:0004650">
    <property type="term" value="F:polygalacturonase activity"/>
    <property type="evidence" value="ECO:0007669"/>
    <property type="project" value="InterPro"/>
</dbReference>
<dbReference type="GeneID" id="105158101"/>
<dbReference type="AlphaFoldDB" id="A0A6I9SUG0"/>
<dbReference type="Proteomes" id="UP000504604">
    <property type="component" value="Linkage group LG3"/>
</dbReference>
<dbReference type="GO" id="GO:0005975">
    <property type="term" value="P:carbohydrate metabolic process"/>
    <property type="evidence" value="ECO:0007669"/>
    <property type="project" value="InterPro"/>
</dbReference>
<keyword evidence="3" id="KW-0134">Cell wall</keyword>
<dbReference type="SUPFAM" id="SSF51126">
    <property type="entry name" value="Pectin lyase-like"/>
    <property type="match status" value="1"/>
</dbReference>
<protein>
    <submittedName>
        <fullName evidence="11">Exopolygalacturonase-like</fullName>
    </submittedName>
</protein>
<dbReference type="InterPro" id="IPR011050">
    <property type="entry name" value="Pectin_lyase_fold/virulence"/>
</dbReference>
<evidence type="ECO:0000256" key="4">
    <source>
        <dbReference type="ARBA" id="ARBA00022525"/>
    </source>
</evidence>
<dbReference type="RefSeq" id="XP_011073040.1">
    <property type="nucleotide sequence ID" value="XM_011074738.2"/>
</dbReference>
<name>A0A6I9SUG0_SESIN</name>
<dbReference type="OrthoDB" id="187139at2759"/>
<keyword evidence="7" id="KW-0961">Cell wall biogenesis/degradation</keyword>
<proteinExistence type="inferred from homology"/>
<organism evidence="10 11">
    <name type="scientific">Sesamum indicum</name>
    <name type="common">Oriental sesame</name>
    <name type="synonym">Sesamum orientale</name>
    <dbReference type="NCBI Taxonomy" id="4182"/>
    <lineage>
        <taxon>Eukaryota</taxon>
        <taxon>Viridiplantae</taxon>
        <taxon>Streptophyta</taxon>
        <taxon>Embryophyta</taxon>
        <taxon>Tracheophyta</taxon>
        <taxon>Spermatophyta</taxon>
        <taxon>Magnoliopsida</taxon>
        <taxon>eudicotyledons</taxon>
        <taxon>Gunneridae</taxon>
        <taxon>Pentapetalae</taxon>
        <taxon>asterids</taxon>
        <taxon>lamiids</taxon>
        <taxon>Lamiales</taxon>
        <taxon>Pedaliaceae</taxon>
        <taxon>Sesamum</taxon>
    </lineage>
</organism>
<sequence>MDVQVRPMLNYTENKLMKCHYWGPSAEVTSVPCYLMNGYNFQTKCHNVGKSTMNSGMCVKSSYTNEQQTTASANSGQRRRRNELQQAAAIANSNEHERRRSTVLTERLAEIERKKRMVWQRVREKIEGQRMSENNVNLQKCYVQGQNKIFTVTDYGAVTDGKTDSSKAFLNAWKGACATDGGVVAVPSGTFFVSGATFEGPCNGETFFQTKGTIRASSDPSLDEDYWILFDEVDRLTISGNGTFYGNGESAWPRNECDKSLACKKPPTSIKFHNVRNSVVRGINSINSKMFHLNLHKCENVLLKNLDIIAPVDSPNTDGIHIGKSSGIVITASRISTGDDCISMGDGSTNINITSVWCGPGHGISIGSLGKYKNEEDVVGITVKNCTFSDTDNGLRVKTWAPSSMPVSVSNVTFADIKVNNVENPIIIDQYYCPHSSCSRKGESDVGIKDVKFINVRGTSATEVAVNLQCSKSRPCQNIEFVGLDLIMKRTGEPTTASCSNADNEFVGPGQVPARCS</sequence>
<evidence type="ECO:0000256" key="6">
    <source>
        <dbReference type="ARBA" id="ARBA00023295"/>
    </source>
</evidence>
<gene>
    <name evidence="11" type="primary">LOC105158101</name>
</gene>
<dbReference type="GO" id="GO:0071555">
    <property type="term" value="P:cell wall organization"/>
    <property type="evidence" value="ECO:0007669"/>
    <property type="project" value="UniProtKB-KW"/>
</dbReference>
<dbReference type="InParanoid" id="A0A6I9SUG0"/>
<dbReference type="PROSITE" id="PS00502">
    <property type="entry name" value="POLYGALACTURONASE"/>
    <property type="match status" value="1"/>
</dbReference>
<dbReference type="Gene3D" id="2.160.20.10">
    <property type="entry name" value="Single-stranded right-handed beta-helix, Pectin lyase-like"/>
    <property type="match status" value="1"/>
</dbReference>
<evidence type="ECO:0000313" key="10">
    <source>
        <dbReference type="Proteomes" id="UP000504604"/>
    </source>
</evidence>
<evidence type="ECO:0000256" key="7">
    <source>
        <dbReference type="ARBA" id="ARBA00023316"/>
    </source>
</evidence>
<dbReference type="InterPro" id="IPR012334">
    <property type="entry name" value="Pectin_lyas_fold"/>
</dbReference>
<keyword evidence="5 9" id="KW-0378">Hydrolase</keyword>
<evidence type="ECO:0000256" key="3">
    <source>
        <dbReference type="ARBA" id="ARBA00022512"/>
    </source>
</evidence>
<evidence type="ECO:0000256" key="9">
    <source>
        <dbReference type="RuleBase" id="RU361169"/>
    </source>
</evidence>
<keyword evidence="10" id="KW-1185">Reference proteome</keyword>
<evidence type="ECO:0000256" key="8">
    <source>
        <dbReference type="PROSITE-ProRule" id="PRU10052"/>
    </source>
</evidence>
<dbReference type="Pfam" id="PF00295">
    <property type="entry name" value="Glyco_hydro_28"/>
    <property type="match status" value="1"/>
</dbReference>
<dbReference type="KEGG" id="sind:105158101"/>
<dbReference type="InterPro" id="IPR000743">
    <property type="entry name" value="Glyco_hydro_28"/>
</dbReference>
<keyword evidence="4" id="KW-0964">Secreted</keyword>
<keyword evidence="6 9" id="KW-0326">Glycosidase</keyword>
<dbReference type="FunFam" id="2.160.20.10:FF:000004">
    <property type="entry name" value="Pectin lyase-like superfamily protein"/>
    <property type="match status" value="1"/>
</dbReference>
<reference evidence="11" key="1">
    <citation type="submission" date="2025-08" db="UniProtKB">
        <authorList>
            <consortium name="RefSeq"/>
        </authorList>
    </citation>
    <scope>IDENTIFICATION</scope>
</reference>
<dbReference type="PANTHER" id="PTHR31375">
    <property type="match status" value="1"/>
</dbReference>
<comment type="subcellular location">
    <subcellularLocation>
        <location evidence="1">Secreted</location>
        <location evidence="1">Cell wall</location>
    </subcellularLocation>
</comment>
<dbReference type="InterPro" id="IPR006626">
    <property type="entry name" value="PbH1"/>
</dbReference>
<evidence type="ECO:0000313" key="11">
    <source>
        <dbReference type="RefSeq" id="XP_011073040.1"/>
    </source>
</evidence>
<dbReference type="SMART" id="SM00710">
    <property type="entry name" value="PbH1"/>
    <property type="match status" value="4"/>
</dbReference>
<evidence type="ECO:0000256" key="5">
    <source>
        <dbReference type="ARBA" id="ARBA00022801"/>
    </source>
</evidence>
<feature type="active site" evidence="8">
    <location>
        <position position="362"/>
    </location>
</feature>
<comment type="similarity">
    <text evidence="2 9">Belongs to the glycosyl hydrolase 28 family.</text>
</comment>
<evidence type="ECO:0000256" key="1">
    <source>
        <dbReference type="ARBA" id="ARBA00004191"/>
    </source>
</evidence>
<accession>A0A6I9SUG0</accession>